<evidence type="ECO:0008006" key="3">
    <source>
        <dbReference type="Google" id="ProtNLM"/>
    </source>
</evidence>
<sequence>MLDFVKFRIEDKEGFETFVQGNSSLEKSYKAYSNEDGVFYPIIGKLHNMEYRITRTEAIVSGSIHKFYNSINGFGCINYNDFSIKEFYLAIDYLCDTLLIDKTKTTITNLEFGFNIIINKPSSYFIEQSVQMYDFQPYDNRIKTKAGTTFKLFKKSDFSIKIYDKGYESKLEQKNLLRIELKIIQKRFLNKIGINSLDQLDELAVSALFKAFVERYNKMLIVDSISAWNALETHERAFYENYTNPSYWVMLRSTKTSQEIRKDKKRIMSFIKRIGYDSHKNQILEFISTKFNQLVTS</sequence>
<dbReference type="EMBL" id="BAABJJ010000044">
    <property type="protein sequence ID" value="GAA4954797.1"/>
    <property type="molecule type" value="Genomic_DNA"/>
</dbReference>
<organism evidence="1 2">
    <name type="scientific">Algibacter agarivorans</name>
    <dbReference type="NCBI Taxonomy" id="1109741"/>
    <lineage>
        <taxon>Bacteria</taxon>
        <taxon>Pseudomonadati</taxon>
        <taxon>Bacteroidota</taxon>
        <taxon>Flavobacteriia</taxon>
        <taxon>Flavobacteriales</taxon>
        <taxon>Flavobacteriaceae</taxon>
        <taxon>Algibacter</taxon>
    </lineage>
</organism>
<gene>
    <name evidence="1" type="ORF">GCM10023314_30600</name>
</gene>
<dbReference type="Proteomes" id="UP001501302">
    <property type="component" value="Unassembled WGS sequence"/>
</dbReference>
<dbReference type="RefSeq" id="WP_345193595.1">
    <property type="nucleotide sequence ID" value="NZ_BAABJJ010000044.1"/>
</dbReference>
<keyword evidence="2" id="KW-1185">Reference proteome</keyword>
<protein>
    <recommendedName>
        <fullName evidence="3">Replication initiation factor</fullName>
    </recommendedName>
</protein>
<evidence type="ECO:0000313" key="1">
    <source>
        <dbReference type="EMBL" id="GAA4954797.1"/>
    </source>
</evidence>
<reference evidence="2" key="1">
    <citation type="journal article" date="2019" name="Int. J. Syst. Evol. Microbiol.">
        <title>The Global Catalogue of Microorganisms (GCM) 10K type strain sequencing project: providing services to taxonomists for standard genome sequencing and annotation.</title>
        <authorList>
            <consortium name="The Broad Institute Genomics Platform"/>
            <consortium name="The Broad Institute Genome Sequencing Center for Infectious Disease"/>
            <person name="Wu L."/>
            <person name="Ma J."/>
        </authorList>
    </citation>
    <scope>NUCLEOTIDE SEQUENCE [LARGE SCALE GENOMIC DNA]</scope>
    <source>
        <strain evidence="2">JCM 18285</strain>
    </source>
</reference>
<comment type="caution">
    <text evidence="1">The sequence shown here is derived from an EMBL/GenBank/DDBJ whole genome shotgun (WGS) entry which is preliminary data.</text>
</comment>
<evidence type="ECO:0000313" key="2">
    <source>
        <dbReference type="Proteomes" id="UP001501302"/>
    </source>
</evidence>
<name>A0ABP9GVU6_9FLAO</name>
<accession>A0ABP9GVU6</accession>
<proteinExistence type="predicted"/>